<evidence type="ECO:0000256" key="4">
    <source>
        <dbReference type="ARBA" id="ARBA00060775"/>
    </source>
</evidence>
<dbReference type="SMART" id="SM00359">
    <property type="entry name" value="PUA"/>
    <property type="match status" value="1"/>
</dbReference>
<dbReference type="CDD" id="cd02572">
    <property type="entry name" value="PseudoU_synth_hDyskerin"/>
    <property type="match status" value="1"/>
</dbReference>
<evidence type="ECO:0000259" key="7">
    <source>
        <dbReference type="SMART" id="SM01136"/>
    </source>
</evidence>
<name>A0AAF0IAU7_ODILC</name>
<dbReference type="PANTHER" id="PTHR23127:SF0">
    <property type="entry name" value="H_ACA RIBONUCLEOPROTEIN COMPLEX SUBUNIT DKC1"/>
    <property type="match status" value="1"/>
</dbReference>
<dbReference type="InterPro" id="IPR032819">
    <property type="entry name" value="TruB_C"/>
</dbReference>
<accession>A0AAF0IAU7</accession>
<dbReference type="NCBIfam" id="NF003280">
    <property type="entry name" value="PRK04270.1"/>
    <property type="match status" value="1"/>
</dbReference>
<evidence type="ECO:0000256" key="2">
    <source>
        <dbReference type="ARBA" id="ARBA00023235"/>
    </source>
</evidence>
<evidence type="ECO:0000256" key="1">
    <source>
        <dbReference type="ARBA" id="ARBA00022694"/>
    </source>
</evidence>
<dbReference type="Pfam" id="PF01472">
    <property type="entry name" value="PUA"/>
    <property type="match status" value="1"/>
</dbReference>
<organism evidence="8 9">
    <name type="scientific">Odinarchaeota yellowstonii (strain LCB_4)</name>
    <dbReference type="NCBI Taxonomy" id="1841599"/>
    <lineage>
        <taxon>Archaea</taxon>
        <taxon>Promethearchaeati</taxon>
        <taxon>Candidatus Odinarchaeota</taxon>
        <taxon>Candidatus Odinarchaeia</taxon>
        <taxon>Candidatus Odinarchaeales</taxon>
        <taxon>Candidatus Odinarchaeaceae</taxon>
        <taxon>Candidatus Odinarchaeum</taxon>
    </lineage>
</organism>
<evidence type="ECO:0000259" key="6">
    <source>
        <dbReference type="SMART" id="SM00359"/>
    </source>
</evidence>
<comment type="function">
    <text evidence="3 5">Could be responsible for synthesis of pseudouridine from uracil-55 in the psi GC loop of transfer RNAs.</text>
</comment>
<dbReference type="SMART" id="SM01136">
    <property type="entry name" value="DKCLD"/>
    <property type="match status" value="1"/>
</dbReference>
<dbReference type="InterPro" id="IPR002501">
    <property type="entry name" value="PsdUridine_synth_N"/>
</dbReference>
<dbReference type="Proteomes" id="UP000186851">
    <property type="component" value="Chromosome"/>
</dbReference>
<dbReference type="InterPro" id="IPR026326">
    <property type="entry name" value="TruB_arch"/>
</dbReference>
<evidence type="ECO:0000256" key="5">
    <source>
        <dbReference type="HAMAP-Rule" id="MF_01081"/>
    </source>
</evidence>
<keyword evidence="1 5" id="KW-0819">tRNA processing</keyword>
<proteinExistence type="inferred from homology"/>
<dbReference type="SUPFAM" id="SSF55120">
    <property type="entry name" value="Pseudouridine synthase"/>
    <property type="match status" value="1"/>
</dbReference>
<dbReference type="GO" id="GO:0031119">
    <property type="term" value="P:tRNA pseudouridine synthesis"/>
    <property type="evidence" value="ECO:0007669"/>
    <property type="project" value="UniProtKB-UniRule"/>
</dbReference>
<evidence type="ECO:0000256" key="3">
    <source>
        <dbReference type="ARBA" id="ARBA00060072"/>
    </source>
</evidence>
<sequence>MEGYRLPIDKERKLLVKSEDSTNPDYGIAPNMRPVREYLDKGFINLDKPAGPTSHEVVAWVKKILKIRKAGHSGTLDPQVTGVLPVLLSKGTKLIQALLNTGKEYIVLMRLHNQVSEAKLREAISLFKGRIYQRPPVRSSVKRELRIRTVYYIDLLEVSGRDALMVVGCEAGTYARKLVYDIGEVLGCGAHMQELRRTRSGPHKEDETLKTLHDLLDAYKFYEEEGDEKTIKNVVQPMENAIPHIPKIIIRDSAVDAICHGAALAAPGVLKVESDIQPNDIVAFFTLKGEIIALGRSLATSKQILEMDHGLVALTDSVLMETGTYPPSWKP</sequence>
<dbReference type="PANTHER" id="PTHR23127">
    <property type="entry name" value="CENTROMERE/MICROTUBULE BINDING PROTEIN CBF5"/>
    <property type="match status" value="1"/>
</dbReference>
<dbReference type="GO" id="GO:0160148">
    <property type="term" value="F:tRNA pseudouridine(55) synthase activity"/>
    <property type="evidence" value="ECO:0007669"/>
    <property type="project" value="UniProtKB-EC"/>
</dbReference>
<feature type="active site" description="Nucleophile" evidence="5">
    <location>
        <position position="77"/>
    </location>
</feature>
<dbReference type="CDD" id="cd21148">
    <property type="entry name" value="PUA_Cbf5"/>
    <property type="match status" value="1"/>
</dbReference>
<dbReference type="FunFam" id="3.30.2350.10:FF:000001">
    <property type="entry name" value="H/ACA ribonucleoprotein complex subunit CBF5"/>
    <property type="match status" value="1"/>
</dbReference>
<comment type="similarity">
    <text evidence="4 5">Belongs to the pseudouridine synthase TruB family. Type 2 subfamily.</text>
</comment>
<reference evidence="8" key="1">
    <citation type="journal article" date="2017" name="Nature">
        <title>Asgard archaea illuminate the origin of eukaryotic cellular complexity.</title>
        <authorList>
            <person name="Zaremba-Niedzwiedzka K."/>
            <person name="Caceres E.F."/>
            <person name="Saw J.H."/>
            <person name="Backstrom D."/>
            <person name="Juzokaite L."/>
            <person name="Vancaester E."/>
            <person name="Seitz K.W."/>
            <person name="Anantharaman K."/>
            <person name="Starnawski P."/>
            <person name="Kjeldsen K.U."/>
            <person name="Scott M.B."/>
            <person name="Nunoura T."/>
            <person name="Banfield J.F."/>
            <person name="Schramm A."/>
            <person name="Baker B.J."/>
            <person name="Spang A."/>
            <person name="Ettema T.J.G."/>
        </authorList>
    </citation>
    <scope>NUCLEOTIDE SEQUENCE</scope>
    <source>
        <strain evidence="8">LCB_4</strain>
    </source>
</reference>
<gene>
    <name evidence="5" type="primary">truB</name>
    <name evidence="8" type="ORF">OdinLCB4_005185</name>
</gene>
<dbReference type="GO" id="GO:0003723">
    <property type="term" value="F:RNA binding"/>
    <property type="evidence" value="ECO:0007669"/>
    <property type="project" value="InterPro"/>
</dbReference>
<dbReference type="GO" id="GO:0000495">
    <property type="term" value="P:box H/ACA sno(s)RNA 3'-end processing"/>
    <property type="evidence" value="ECO:0007669"/>
    <property type="project" value="TreeGrafter"/>
</dbReference>
<dbReference type="GO" id="GO:0031118">
    <property type="term" value="P:rRNA pseudouridine synthesis"/>
    <property type="evidence" value="ECO:0007669"/>
    <property type="project" value="TreeGrafter"/>
</dbReference>
<dbReference type="GO" id="GO:0031120">
    <property type="term" value="P:snRNA pseudouridine synthesis"/>
    <property type="evidence" value="ECO:0007669"/>
    <property type="project" value="TreeGrafter"/>
</dbReference>
<dbReference type="InterPro" id="IPR004802">
    <property type="entry name" value="tRNA_PsdUridine_synth_B_fam"/>
</dbReference>
<keyword evidence="2 5" id="KW-0413">Isomerase</keyword>
<dbReference type="HAMAP" id="MF_01081">
    <property type="entry name" value="TruB_arch"/>
    <property type="match status" value="1"/>
</dbReference>
<dbReference type="Pfam" id="PF01509">
    <property type="entry name" value="TruB_N"/>
    <property type="match status" value="1"/>
</dbReference>
<dbReference type="AlphaFoldDB" id="A0AAF0IAU7"/>
<dbReference type="Gene3D" id="3.30.2350.10">
    <property type="entry name" value="Pseudouridine synthase"/>
    <property type="match status" value="1"/>
</dbReference>
<dbReference type="Pfam" id="PF16198">
    <property type="entry name" value="TruB_C_2"/>
    <property type="match status" value="1"/>
</dbReference>
<dbReference type="InterPro" id="IPR002478">
    <property type="entry name" value="PUA"/>
</dbReference>
<comment type="catalytic activity">
    <reaction evidence="5">
        <text>uridine(55) in tRNA = pseudouridine(55) in tRNA</text>
        <dbReference type="Rhea" id="RHEA:42532"/>
        <dbReference type="Rhea" id="RHEA-COMP:10101"/>
        <dbReference type="Rhea" id="RHEA-COMP:10102"/>
        <dbReference type="ChEBI" id="CHEBI:65314"/>
        <dbReference type="ChEBI" id="CHEBI:65315"/>
        <dbReference type="EC" id="5.4.99.25"/>
    </reaction>
</comment>
<dbReference type="Pfam" id="PF08068">
    <property type="entry name" value="DKCLD"/>
    <property type="match status" value="1"/>
</dbReference>
<dbReference type="InterPro" id="IPR036974">
    <property type="entry name" value="PUA_sf"/>
</dbReference>
<dbReference type="EC" id="5.4.99.25" evidence="5"/>
<dbReference type="PROSITE" id="PS50890">
    <property type="entry name" value="PUA"/>
    <property type="match status" value="1"/>
</dbReference>
<dbReference type="InterPro" id="IPR015947">
    <property type="entry name" value="PUA-like_sf"/>
</dbReference>
<dbReference type="GO" id="GO:1990481">
    <property type="term" value="P:mRNA pseudouridine synthesis"/>
    <property type="evidence" value="ECO:0007669"/>
    <property type="project" value="TreeGrafter"/>
</dbReference>
<evidence type="ECO:0000313" key="8">
    <source>
        <dbReference type="EMBL" id="WEU39865.1"/>
    </source>
</evidence>
<dbReference type="Gene3D" id="2.30.130.10">
    <property type="entry name" value="PUA domain"/>
    <property type="match status" value="1"/>
</dbReference>
<dbReference type="EMBL" id="CP091871">
    <property type="protein sequence ID" value="WEU39865.1"/>
    <property type="molecule type" value="Genomic_DNA"/>
</dbReference>
<dbReference type="InterPro" id="IPR012960">
    <property type="entry name" value="Dyskerin-like"/>
</dbReference>
<dbReference type="InterPro" id="IPR020103">
    <property type="entry name" value="PsdUridine_synth_cat_dom_sf"/>
</dbReference>
<evidence type="ECO:0000313" key="9">
    <source>
        <dbReference type="Proteomes" id="UP000186851"/>
    </source>
</evidence>
<protein>
    <recommendedName>
        <fullName evidence="5">Probable tRNA pseudouridine synthase B</fullName>
        <ecNumber evidence="5">5.4.99.25</ecNumber>
    </recommendedName>
    <alternativeName>
        <fullName evidence="5">tRNA pseudouridine(55) synthase</fullName>
        <shortName evidence="5">Psi55 synthase</shortName>
    </alternativeName>
    <alternativeName>
        <fullName evidence="5">tRNA pseudouridylate synthase</fullName>
    </alternativeName>
    <alternativeName>
        <fullName evidence="5">tRNA-uridine isomerase</fullName>
    </alternativeName>
</protein>
<feature type="domain" description="Dyskerin-like" evidence="7">
    <location>
        <begin position="1"/>
        <end position="58"/>
    </location>
</feature>
<dbReference type="SUPFAM" id="SSF88697">
    <property type="entry name" value="PUA domain-like"/>
    <property type="match status" value="1"/>
</dbReference>
<dbReference type="KEGG" id="oyw:OdinLCB4_005185"/>
<reference evidence="8" key="2">
    <citation type="journal article" date="2022" name="Nat. Microbiol.">
        <title>A closed Candidatus Odinarchaeum chromosome exposes Asgard archaeal viruses.</title>
        <authorList>
            <person name="Tamarit D."/>
            <person name="Caceres E.F."/>
            <person name="Krupovic M."/>
            <person name="Nijland R."/>
            <person name="Eme L."/>
            <person name="Robinson N.P."/>
            <person name="Ettema T.J.G."/>
        </authorList>
    </citation>
    <scope>NUCLEOTIDE SEQUENCE</scope>
    <source>
        <strain evidence="8">LCB_4</strain>
    </source>
</reference>
<dbReference type="NCBIfam" id="TIGR00425">
    <property type="entry name" value="CBF5"/>
    <property type="match status" value="1"/>
</dbReference>
<feature type="domain" description="PUA" evidence="6">
    <location>
        <begin position="246"/>
        <end position="320"/>
    </location>
</feature>